<evidence type="ECO:0000256" key="4">
    <source>
        <dbReference type="ARBA" id="ARBA00011128"/>
    </source>
</evidence>
<dbReference type="InterPro" id="IPR029071">
    <property type="entry name" value="Ubiquitin-like_domsf"/>
</dbReference>
<dbReference type="InterPro" id="IPR021109">
    <property type="entry name" value="Peptidase_aspartic_dom_sf"/>
</dbReference>
<evidence type="ECO:0000256" key="6">
    <source>
        <dbReference type="ARBA" id="ARBA00022490"/>
    </source>
</evidence>
<dbReference type="PROSITE" id="PS50030">
    <property type="entry name" value="UBA"/>
    <property type="match status" value="1"/>
</dbReference>
<feature type="domain" description="UBA" evidence="11">
    <location>
        <begin position="380"/>
        <end position="418"/>
    </location>
</feature>
<evidence type="ECO:0000256" key="9">
    <source>
        <dbReference type="ARBA" id="ARBA00022801"/>
    </source>
</evidence>
<reference evidence="14 15" key="1">
    <citation type="submission" date="2024-02" db="EMBL/GenBank/DDBJ databases">
        <title>A draft genome for the cacao thread blight pathogen Marasmius crinis-equi.</title>
        <authorList>
            <person name="Cohen S.P."/>
            <person name="Baruah I.K."/>
            <person name="Amoako-Attah I."/>
            <person name="Bukari Y."/>
            <person name="Meinhardt L.W."/>
            <person name="Bailey B.A."/>
        </authorList>
    </citation>
    <scope>NUCLEOTIDE SEQUENCE [LARGE SCALE GENOMIC DNA]</scope>
    <source>
        <strain evidence="14 15">GH-76</strain>
    </source>
</reference>
<dbReference type="InterPro" id="IPR015940">
    <property type="entry name" value="UBA"/>
</dbReference>
<feature type="domain" description="Ubiquitin-like" evidence="12">
    <location>
        <begin position="1"/>
        <end position="62"/>
    </location>
</feature>
<dbReference type="CDD" id="cd01796">
    <property type="entry name" value="Ubl_Ddi1_like"/>
    <property type="match status" value="1"/>
</dbReference>
<evidence type="ECO:0000259" key="11">
    <source>
        <dbReference type="PROSITE" id="PS50030"/>
    </source>
</evidence>
<evidence type="ECO:0000259" key="12">
    <source>
        <dbReference type="PROSITE" id="PS50053"/>
    </source>
</evidence>
<dbReference type="Gene3D" id="1.10.8.10">
    <property type="entry name" value="DNA helicase RuvA subunit, C-terminal domain"/>
    <property type="match status" value="1"/>
</dbReference>
<evidence type="ECO:0000256" key="5">
    <source>
        <dbReference type="ARBA" id="ARBA00021491"/>
    </source>
</evidence>
<proteinExistence type="inferred from homology"/>
<comment type="subunit">
    <text evidence="4">Binds ubiquitin and polyubiquitinated proteins.</text>
</comment>
<dbReference type="InterPro" id="IPR001995">
    <property type="entry name" value="Peptidase_A2_cat"/>
</dbReference>
<feature type="compositionally biased region" description="Polar residues" evidence="10">
    <location>
        <begin position="354"/>
        <end position="363"/>
    </location>
</feature>
<feature type="region of interest" description="Disordered" evidence="10">
    <location>
        <begin position="313"/>
        <end position="382"/>
    </location>
</feature>
<evidence type="ECO:0000256" key="1">
    <source>
        <dbReference type="ARBA" id="ARBA00003231"/>
    </source>
</evidence>
<dbReference type="Gene3D" id="2.40.70.10">
    <property type="entry name" value="Acid Proteases"/>
    <property type="match status" value="1"/>
</dbReference>
<dbReference type="SUPFAM" id="SSF54236">
    <property type="entry name" value="Ubiquitin-like"/>
    <property type="match status" value="1"/>
</dbReference>
<comment type="similarity">
    <text evidence="3">Belongs to the DDI1 family.</text>
</comment>
<dbReference type="Gene3D" id="3.10.20.90">
    <property type="entry name" value="Phosphatidylinositol 3-kinase Catalytic Subunit, Chain A, domain 1"/>
    <property type="match status" value="1"/>
</dbReference>
<protein>
    <recommendedName>
        <fullName evidence="5">DNA damage-inducible protein 1</fullName>
    </recommendedName>
</protein>
<dbReference type="PANTHER" id="PTHR12917">
    <property type="entry name" value="ASPARTYL PROTEASE DDI-RELATED"/>
    <property type="match status" value="1"/>
</dbReference>
<keyword evidence="7" id="KW-0645">Protease</keyword>
<dbReference type="Pfam" id="PF09668">
    <property type="entry name" value="Asp_protease"/>
    <property type="match status" value="1"/>
</dbReference>
<dbReference type="EMBL" id="JBAHYK010000154">
    <property type="protein sequence ID" value="KAL0577465.1"/>
    <property type="molecule type" value="Genomic_DNA"/>
</dbReference>
<keyword evidence="6" id="KW-0963">Cytoplasm</keyword>
<dbReference type="InterPro" id="IPR009060">
    <property type="entry name" value="UBA-like_sf"/>
</dbReference>
<keyword evidence="9" id="KW-0378">Hydrolase</keyword>
<dbReference type="SUPFAM" id="SSF46934">
    <property type="entry name" value="UBA-like"/>
    <property type="match status" value="1"/>
</dbReference>
<name>A0ABR3FPU3_9AGAR</name>
<organism evidence="14 15">
    <name type="scientific">Marasmius crinis-equi</name>
    <dbReference type="NCBI Taxonomy" id="585013"/>
    <lineage>
        <taxon>Eukaryota</taxon>
        <taxon>Fungi</taxon>
        <taxon>Dikarya</taxon>
        <taxon>Basidiomycota</taxon>
        <taxon>Agaricomycotina</taxon>
        <taxon>Agaricomycetes</taxon>
        <taxon>Agaricomycetidae</taxon>
        <taxon>Agaricales</taxon>
        <taxon>Marasmiineae</taxon>
        <taxon>Marasmiaceae</taxon>
        <taxon>Marasmius</taxon>
    </lineage>
</organism>
<dbReference type="InterPro" id="IPR000626">
    <property type="entry name" value="Ubiquitin-like_dom"/>
</dbReference>
<dbReference type="PROSITE" id="PS50175">
    <property type="entry name" value="ASP_PROT_RETROV"/>
    <property type="match status" value="1"/>
</dbReference>
<keyword evidence="8" id="KW-0064">Aspartyl protease</keyword>
<comment type="caution">
    <text evidence="14">The sequence shown here is derived from an EMBL/GenBank/DDBJ whole genome shotgun (WGS) entry which is preliminary data.</text>
</comment>
<evidence type="ECO:0000259" key="13">
    <source>
        <dbReference type="PROSITE" id="PS50175"/>
    </source>
</evidence>
<evidence type="ECO:0000256" key="3">
    <source>
        <dbReference type="ARBA" id="ARBA00009136"/>
    </source>
</evidence>
<dbReference type="Proteomes" id="UP001465976">
    <property type="component" value="Unassembled WGS sequence"/>
</dbReference>
<sequence>MELTFITEIGGSFTIEIDPGMEFENVMALLEAESGIPIAEQSISHEGRDLKNPKATVRELGLIGHSATLQLKRRIPSAVAGRPLEHDAEMMRLQLLGDPNLMNDLRATQPELAEAAQNNPTRFAELLKQTRDRQDDAELARQREIEHLNADPFDVEAQRKIEEAIRQAAVMENLEHALEYSPESFGIYLSSIDAEINGKPVKAFVDSGAQRTIMTPQYAEYCGIMRLLDSRFAGIAQGVGTAKILGRIHSTQLKVADLHLPCAITVMEGKTVDLLLGLDMLKSYQACIDLGKGVLRIQGREVPFLSEHELPESAKMEAGSGGPGAPNAGGPSSAPVPSSSAPRQSFGFPGHGNTLGSTPSSRPAVNPRASGGGSQSSNARHPEEHIKMIMDLGVTREVAISTLDAAGGNVDVAASLLF</sequence>
<evidence type="ECO:0000256" key="2">
    <source>
        <dbReference type="ARBA" id="ARBA00004496"/>
    </source>
</evidence>
<comment type="function">
    <text evidence="1">Probable aspartic protease. May be involved in the regulation of exocytosis. Acts as a linker between the 19S proteasome and polyubiquitinated proteins via UBA domain interactions with ubiquitin for their subsequent degradation. Required for S-phase checkpoint control.</text>
</comment>
<keyword evidence="15" id="KW-1185">Reference proteome</keyword>
<dbReference type="PANTHER" id="PTHR12917:SF1">
    <property type="entry name" value="AT13091P"/>
    <property type="match status" value="1"/>
</dbReference>
<comment type="subcellular location">
    <subcellularLocation>
        <location evidence="2">Cytoplasm</location>
    </subcellularLocation>
</comment>
<evidence type="ECO:0000313" key="14">
    <source>
        <dbReference type="EMBL" id="KAL0577465.1"/>
    </source>
</evidence>
<dbReference type="PROSITE" id="PS50053">
    <property type="entry name" value="UBIQUITIN_2"/>
    <property type="match status" value="1"/>
</dbReference>
<evidence type="ECO:0000256" key="10">
    <source>
        <dbReference type="SAM" id="MobiDB-lite"/>
    </source>
</evidence>
<feature type="domain" description="Peptidase A2" evidence="13">
    <location>
        <begin position="201"/>
        <end position="280"/>
    </location>
</feature>
<evidence type="ECO:0000256" key="8">
    <source>
        <dbReference type="ARBA" id="ARBA00022750"/>
    </source>
</evidence>
<accession>A0ABR3FPU3</accession>
<dbReference type="CDD" id="cd05479">
    <property type="entry name" value="RP_DDI"/>
    <property type="match status" value="1"/>
</dbReference>
<evidence type="ECO:0000313" key="15">
    <source>
        <dbReference type="Proteomes" id="UP001465976"/>
    </source>
</evidence>
<evidence type="ECO:0000256" key="7">
    <source>
        <dbReference type="ARBA" id="ARBA00022670"/>
    </source>
</evidence>
<feature type="compositionally biased region" description="Low complexity" evidence="10">
    <location>
        <begin position="325"/>
        <end position="342"/>
    </location>
</feature>
<dbReference type="CDD" id="cd14310">
    <property type="entry name" value="UBA_cnDdi1_like"/>
    <property type="match status" value="1"/>
</dbReference>
<dbReference type="InterPro" id="IPR033882">
    <property type="entry name" value="DDI1_N"/>
</dbReference>
<gene>
    <name evidence="14" type="primary">DDI1</name>
    <name evidence="14" type="ORF">V5O48_004534</name>
</gene>
<dbReference type="InterPro" id="IPR019103">
    <property type="entry name" value="Peptidase_aspartic_DDI1-type"/>
</dbReference>
<dbReference type="SUPFAM" id="SSF50630">
    <property type="entry name" value="Acid proteases"/>
    <property type="match status" value="1"/>
</dbReference>